<protein>
    <recommendedName>
        <fullName evidence="3">2OG-Fe(II) oxygenase superfamily domain containing protein</fullName>
    </recommendedName>
</protein>
<evidence type="ECO:0008006" key="3">
    <source>
        <dbReference type="Google" id="ProtNLM"/>
    </source>
</evidence>
<dbReference type="RefSeq" id="YP_009324258.1">
    <property type="nucleotide sequence ID" value="NC_031935.1"/>
</dbReference>
<name>A0A1D8KSY2_9CAUD</name>
<keyword evidence="2" id="KW-1185">Reference proteome</keyword>
<dbReference type="Pfam" id="PF13759">
    <property type="entry name" value="2OG-FeII_Oxy_5"/>
    <property type="match status" value="1"/>
</dbReference>
<proteinExistence type="predicted"/>
<organism evidence="1 2">
    <name type="scientific">Synechococcus phage S-WAM2</name>
    <dbReference type="NCBI Taxonomy" id="1815522"/>
    <lineage>
        <taxon>Viruses</taxon>
        <taxon>Duplodnaviria</taxon>
        <taxon>Heunggongvirae</taxon>
        <taxon>Uroviricota</taxon>
        <taxon>Caudoviricetes</taxon>
        <taxon>Pantevenvirales</taxon>
        <taxon>Kyanoviridae</taxon>
        <taxon>Cymopoleiavirus</taxon>
        <taxon>Cymopoleiavirus swam2</taxon>
    </lineage>
</organism>
<accession>A0A1D8KSY2</accession>
<sequence length="198" mass="22597">MITNVFQIPIGKYSIEDWDTLNKTYALSQYANSFIEEINKDGRDGDNLYTDFQANAKYNSSPQYLQNMLSIITPTAQKFFDEVPNLIPELASVDWTVNGAWFEKLTNNQLHGVHNHGSLGFSCVLYVDFDAEKHIPTTFISPHGDYIGGVTQMFRPEDIKSGDIIFFPSMLNHYAPKNLSDEERVIFSCNFVPIPQQR</sequence>
<dbReference type="Proteomes" id="UP000202081">
    <property type="component" value="Segment"/>
</dbReference>
<gene>
    <name evidence="1" type="ORF">P29B0810_095</name>
</gene>
<dbReference type="InterPro" id="IPR012668">
    <property type="entry name" value="CHP02466"/>
</dbReference>
<evidence type="ECO:0000313" key="2">
    <source>
        <dbReference type="Proteomes" id="UP000202081"/>
    </source>
</evidence>
<dbReference type="KEGG" id="vg:30309168"/>
<dbReference type="SUPFAM" id="SSF51197">
    <property type="entry name" value="Clavaminate synthase-like"/>
    <property type="match status" value="1"/>
</dbReference>
<dbReference type="GeneID" id="30309168"/>
<dbReference type="OrthoDB" id="12155at10239"/>
<evidence type="ECO:0000313" key="1">
    <source>
        <dbReference type="EMBL" id="AOV61790.1"/>
    </source>
</evidence>
<reference evidence="1 2" key="1">
    <citation type="journal article" date="2016" name="Virology">
        <title>The genomic content and context of auxiliary metabolic genes in marine cyanomyoviruses.</title>
        <authorList>
            <person name="Crummett L.T."/>
            <person name="Puxty R.J."/>
            <person name="Weihe C."/>
            <person name="Marston M.F."/>
            <person name="Martiny J.B."/>
        </authorList>
    </citation>
    <scope>NUCLEOTIDE SEQUENCE [LARGE SCALE GENOMIC DNA]</scope>
    <source>
        <strain evidence="1">0810PA29</strain>
    </source>
</reference>
<dbReference type="EMBL" id="KU686211">
    <property type="protein sequence ID" value="AOV61790.1"/>
    <property type="molecule type" value="Genomic_DNA"/>
</dbReference>
<dbReference type="Gene3D" id="2.60.120.620">
    <property type="entry name" value="q2cbj1_9rhob like domain"/>
    <property type="match status" value="1"/>
</dbReference>